<name>A0A5T0SDK9_CAMJU</name>
<sequence>MKIVPTPKFKNELRHIVNFINLDSSFYAKEFLNDIYPICRN</sequence>
<comment type="caution">
    <text evidence="1">The sequence shown here is derived from an EMBL/GenBank/DDBJ whole genome shotgun (WGS) entry which is preliminary data.</text>
</comment>
<gene>
    <name evidence="1" type="ORF">DK813_07215</name>
</gene>
<organism evidence="1">
    <name type="scientific">Campylobacter jejuni</name>
    <dbReference type="NCBI Taxonomy" id="197"/>
    <lineage>
        <taxon>Bacteria</taxon>
        <taxon>Pseudomonadati</taxon>
        <taxon>Campylobacterota</taxon>
        <taxon>Epsilonproteobacteria</taxon>
        <taxon>Campylobacterales</taxon>
        <taxon>Campylobacteraceae</taxon>
        <taxon>Campylobacter</taxon>
    </lineage>
</organism>
<reference evidence="1" key="1">
    <citation type="submission" date="2018-06" db="EMBL/GenBank/DDBJ databases">
        <authorList>
            <consortium name="NARMS: The National Antimicrobial Resistance Monitoring System"/>
        </authorList>
    </citation>
    <scope>NUCLEOTIDE SEQUENCE</scope>
    <source>
        <strain evidence="1">FSIS11809973</strain>
    </source>
</reference>
<dbReference type="AlphaFoldDB" id="A0A5T0SDK9"/>
<dbReference type="EMBL" id="AACEZG010000043">
    <property type="protein sequence ID" value="EAK2905554.1"/>
    <property type="molecule type" value="Genomic_DNA"/>
</dbReference>
<evidence type="ECO:0000313" key="1">
    <source>
        <dbReference type="EMBL" id="EAK2905554.1"/>
    </source>
</evidence>
<protein>
    <submittedName>
        <fullName evidence="1">Type II toxin-antitoxin system RelE/ParE family toxin</fullName>
    </submittedName>
</protein>
<proteinExistence type="predicted"/>
<feature type="non-terminal residue" evidence="1">
    <location>
        <position position="41"/>
    </location>
</feature>
<accession>A0A5T0SDK9</accession>